<protein>
    <submittedName>
        <fullName evidence="1">Uncharacterized protein</fullName>
    </submittedName>
</protein>
<gene>
    <name evidence="1" type="ORF">CJ255_10985</name>
</gene>
<keyword evidence="2" id="KW-1185">Reference proteome</keyword>
<comment type="caution">
    <text evidence="1">The sequence shown here is derived from an EMBL/GenBank/DDBJ whole genome shotgun (WGS) entry which is preliminary data.</text>
</comment>
<proteinExistence type="predicted"/>
<dbReference type="Proteomes" id="UP000220527">
    <property type="component" value="Unassembled WGS sequence"/>
</dbReference>
<name>A0A2A6RJH2_9CHLR</name>
<evidence type="ECO:0000313" key="1">
    <source>
        <dbReference type="EMBL" id="PDW03039.1"/>
    </source>
</evidence>
<dbReference type="AlphaFoldDB" id="A0A2A6RJH2"/>
<accession>A0A2A6RJH2</accession>
<organism evidence="1 2">
    <name type="scientific">Candidatus Viridilinea mediisalina</name>
    <dbReference type="NCBI Taxonomy" id="2024553"/>
    <lineage>
        <taxon>Bacteria</taxon>
        <taxon>Bacillati</taxon>
        <taxon>Chloroflexota</taxon>
        <taxon>Chloroflexia</taxon>
        <taxon>Chloroflexales</taxon>
        <taxon>Chloroflexineae</taxon>
        <taxon>Oscillochloridaceae</taxon>
        <taxon>Candidatus Viridilinea</taxon>
    </lineage>
</organism>
<reference evidence="2" key="1">
    <citation type="submission" date="2017-08" db="EMBL/GenBank/DDBJ databases">
        <authorList>
            <person name="Grouzdev D.S."/>
            <person name="Gaisin V.A."/>
            <person name="Rysina M.S."/>
            <person name="Gorlenko V.M."/>
        </authorList>
    </citation>
    <scope>NUCLEOTIDE SEQUENCE [LARGE SCALE GENOMIC DNA]</scope>
    <source>
        <strain evidence="2">Kir15-3F</strain>
    </source>
</reference>
<sequence length="73" mass="8126">MMLRLQTITVTHWLLAIEVNLPAVGSGRLRGGFDRLASTCWLRGGFDRLASTGWLRQAGFDRLSHRATAMLAQ</sequence>
<dbReference type="EMBL" id="NQWI01000043">
    <property type="protein sequence ID" value="PDW03039.1"/>
    <property type="molecule type" value="Genomic_DNA"/>
</dbReference>
<evidence type="ECO:0000313" key="2">
    <source>
        <dbReference type="Proteomes" id="UP000220527"/>
    </source>
</evidence>